<gene>
    <name evidence="10" type="ORF">HNQ80_003511</name>
</gene>
<evidence type="ECO:0000256" key="4">
    <source>
        <dbReference type="ARBA" id="ARBA00023015"/>
    </source>
</evidence>
<comment type="similarity">
    <text evidence="1 7">Belongs to the CtsR family.</text>
</comment>
<protein>
    <recommendedName>
        <fullName evidence="2 7">Transcriptional regulator CtsR</fullName>
    </recommendedName>
</protein>
<evidence type="ECO:0000256" key="1">
    <source>
        <dbReference type="ARBA" id="ARBA00010189"/>
    </source>
</evidence>
<keyword evidence="11" id="KW-1185">Reference proteome</keyword>
<keyword evidence="3 7" id="KW-0678">Repressor</keyword>
<dbReference type="InterPro" id="IPR041908">
    <property type="entry name" value="CtsR_C_sf"/>
</dbReference>
<dbReference type="GO" id="GO:0006355">
    <property type="term" value="P:regulation of DNA-templated transcription"/>
    <property type="evidence" value="ECO:0007669"/>
    <property type="project" value="UniProtKB-UniRule"/>
</dbReference>
<dbReference type="Proteomes" id="UP000579281">
    <property type="component" value="Unassembled WGS sequence"/>
</dbReference>
<reference evidence="10 11" key="1">
    <citation type="submission" date="2020-08" db="EMBL/GenBank/DDBJ databases">
        <title>Genomic Encyclopedia of Type Strains, Phase IV (KMG-IV): sequencing the most valuable type-strain genomes for metagenomic binning, comparative biology and taxonomic classification.</title>
        <authorList>
            <person name="Goeker M."/>
        </authorList>
    </citation>
    <scope>NUCLEOTIDE SEQUENCE [LARGE SCALE GENOMIC DNA]</scope>
    <source>
        <strain evidence="10 11">DSM 103526</strain>
    </source>
</reference>
<dbReference type="Pfam" id="PF17727">
    <property type="entry name" value="CtsR_C"/>
    <property type="match status" value="1"/>
</dbReference>
<dbReference type="InterPro" id="IPR008463">
    <property type="entry name" value="CtsR"/>
</dbReference>
<evidence type="ECO:0000313" key="11">
    <source>
        <dbReference type="Proteomes" id="UP000579281"/>
    </source>
</evidence>
<evidence type="ECO:0000256" key="3">
    <source>
        <dbReference type="ARBA" id="ARBA00022491"/>
    </source>
</evidence>
<keyword evidence="4 7" id="KW-0805">Transcription regulation</keyword>
<dbReference type="EMBL" id="JACHEN010000023">
    <property type="protein sequence ID" value="MBB6217392.1"/>
    <property type="molecule type" value="Genomic_DNA"/>
</dbReference>
<evidence type="ECO:0000313" key="10">
    <source>
        <dbReference type="EMBL" id="MBB6217392.1"/>
    </source>
</evidence>
<dbReference type="InterPro" id="IPR041473">
    <property type="entry name" value="CtsR_C"/>
</dbReference>
<evidence type="ECO:0000256" key="5">
    <source>
        <dbReference type="ARBA" id="ARBA00023125"/>
    </source>
</evidence>
<name>A0A841L2K5_9FIRM</name>
<organism evidence="10 11">
    <name type="scientific">Anaerosolibacter carboniphilus</name>
    <dbReference type="NCBI Taxonomy" id="1417629"/>
    <lineage>
        <taxon>Bacteria</taxon>
        <taxon>Bacillati</taxon>
        <taxon>Bacillota</taxon>
        <taxon>Clostridia</taxon>
        <taxon>Peptostreptococcales</taxon>
        <taxon>Thermotaleaceae</taxon>
        <taxon>Anaerosolibacter</taxon>
    </lineage>
</organism>
<feature type="domain" description="CtsR C-terminal dimerization" evidence="9">
    <location>
        <begin position="76"/>
        <end position="146"/>
    </location>
</feature>
<proteinExistence type="inferred from homology"/>
<evidence type="ECO:0000256" key="2">
    <source>
        <dbReference type="ARBA" id="ARBA00014129"/>
    </source>
</evidence>
<dbReference type="Gene3D" id="1.10.1200.150">
    <property type="entry name" value="Transcriptional regulator CtsR, C-terminal domain"/>
    <property type="match status" value="1"/>
</dbReference>
<dbReference type="InterPro" id="IPR041902">
    <property type="entry name" value="CtsR_N_sf"/>
</dbReference>
<accession>A0A841L2K5</accession>
<dbReference type="GO" id="GO:0003677">
    <property type="term" value="F:DNA binding"/>
    <property type="evidence" value="ECO:0007669"/>
    <property type="project" value="UniProtKB-UniRule"/>
</dbReference>
<dbReference type="Pfam" id="PF05848">
    <property type="entry name" value="CtsR"/>
    <property type="match status" value="1"/>
</dbReference>
<dbReference type="InterPro" id="IPR040465">
    <property type="entry name" value="CtsR_N"/>
</dbReference>
<dbReference type="AlphaFoldDB" id="A0A841L2K5"/>
<sequence length="155" mass="17802">MSRLSNIIEMFIKELLNDSNNLAVEIQRNELADYFHCAPSQINYVLMTRFTVDKGYLIESRRGGGGYIKIVKVNVDKNQYLRMLMDEIGDAIGKMKAEGIIHRLMEKDLISEREKRLMLAAISDRSINTPINLKDHIRANILKSMVATIFLNGRE</sequence>
<evidence type="ECO:0000259" key="8">
    <source>
        <dbReference type="Pfam" id="PF05848"/>
    </source>
</evidence>
<keyword evidence="5 7" id="KW-0238">DNA-binding</keyword>
<comment type="caution">
    <text evidence="10">The sequence shown here is derived from an EMBL/GenBank/DDBJ whole genome shotgun (WGS) entry which is preliminary data.</text>
</comment>
<dbReference type="Gene3D" id="3.30.56.130">
    <property type="entry name" value="Transcriptional regulator CtsR, winged HTH domain"/>
    <property type="match status" value="1"/>
</dbReference>
<dbReference type="RefSeq" id="WP_184311893.1">
    <property type="nucleotide sequence ID" value="NZ_JACHEN010000023.1"/>
</dbReference>
<evidence type="ECO:0000259" key="9">
    <source>
        <dbReference type="Pfam" id="PF17727"/>
    </source>
</evidence>
<evidence type="ECO:0000256" key="6">
    <source>
        <dbReference type="ARBA" id="ARBA00023163"/>
    </source>
</evidence>
<keyword evidence="6 7" id="KW-0804">Transcription</keyword>
<evidence type="ECO:0000256" key="7">
    <source>
        <dbReference type="PIRNR" id="PIRNR010607"/>
    </source>
</evidence>
<feature type="domain" description="CtsR N-terminal HTH" evidence="8">
    <location>
        <begin position="3"/>
        <end position="74"/>
    </location>
</feature>
<dbReference type="PIRSF" id="PIRSF010607">
    <property type="entry name" value="Txn_repr_CtsR"/>
    <property type="match status" value="1"/>
</dbReference>